<dbReference type="EMBL" id="FOGJ01000011">
    <property type="protein sequence ID" value="SER81290.1"/>
    <property type="molecule type" value="Genomic_DNA"/>
</dbReference>
<evidence type="ECO:0000256" key="2">
    <source>
        <dbReference type="SAM" id="Phobius"/>
    </source>
</evidence>
<feature type="compositionally biased region" description="Low complexity" evidence="1">
    <location>
        <begin position="509"/>
        <end position="532"/>
    </location>
</feature>
<dbReference type="OrthoDB" id="2008026at2"/>
<dbReference type="AlphaFoldDB" id="A0A1H9S8G2"/>
<gene>
    <name evidence="3" type="ORF">SAMN04487884_111122</name>
</gene>
<accession>A0A1H9S8G2</accession>
<name>A0A1H9S8G2_BUTFI</name>
<feature type="compositionally biased region" description="Basic and acidic residues" evidence="1">
    <location>
        <begin position="263"/>
        <end position="283"/>
    </location>
</feature>
<feature type="compositionally biased region" description="Basic and acidic residues" evidence="1">
    <location>
        <begin position="482"/>
        <end position="494"/>
    </location>
</feature>
<reference evidence="3 4" key="1">
    <citation type="submission" date="2016-10" db="EMBL/GenBank/DDBJ databases">
        <authorList>
            <person name="de Groot N.N."/>
        </authorList>
    </citation>
    <scope>NUCLEOTIDE SEQUENCE [LARGE SCALE GENOMIC DNA]</scope>
    <source>
        <strain evidence="3 4">AR40</strain>
    </source>
</reference>
<feature type="region of interest" description="Disordered" evidence="1">
    <location>
        <begin position="255"/>
        <end position="283"/>
    </location>
</feature>
<feature type="region of interest" description="Disordered" evidence="1">
    <location>
        <begin position="346"/>
        <end position="376"/>
    </location>
</feature>
<proteinExistence type="predicted"/>
<keyword evidence="2" id="KW-0472">Membrane</keyword>
<keyword evidence="2" id="KW-0812">Transmembrane</keyword>
<dbReference type="RefSeq" id="WP_074756073.1">
    <property type="nucleotide sequence ID" value="NZ_FOGJ01000011.1"/>
</dbReference>
<keyword evidence="2" id="KW-1133">Transmembrane helix</keyword>
<feature type="compositionally biased region" description="Basic and acidic residues" evidence="1">
    <location>
        <begin position="148"/>
        <end position="157"/>
    </location>
</feature>
<protein>
    <submittedName>
        <fullName evidence="3">Uncharacterized protein</fullName>
    </submittedName>
</protein>
<evidence type="ECO:0000313" key="4">
    <source>
        <dbReference type="Proteomes" id="UP000182584"/>
    </source>
</evidence>
<feature type="transmembrane region" description="Helical" evidence="2">
    <location>
        <begin position="615"/>
        <end position="636"/>
    </location>
</feature>
<organism evidence="3 4">
    <name type="scientific">Butyrivibrio fibrisolvens</name>
    <dbReference type="NCBI Taxonomy" id="831"/>
    <lineage>
        <taxon>Bacteria</taxon>
        <taxon>Bacillati</taxon>
        <taxon>Bacillota</taxon>
        <taxon>Clostridia</taxon>
        <taxon>Lachnospirales</taxon>
        <taxon>Lachnospiraceae</taxon>
        <taxon>Butyrivibrio</taxon>
    </lineage>
</organism>
<evidence type="ECO:0000313" key="3">
    <source>
        <dbReference type="EMBL" id="SER81290.1"/>
    </source>
</evidence>
<evidence type="ECO:0000256" key="1">
    <source>
        <dbReference type="SAM" id="MobiDB-lite"/>
    </source>
</evidence>
<feature type="compositionally biased region" description="Polar residues" evidence="1">
    <location>
        <begin position="200"/>
        <end position="213"/>
    </location>
</feature>
<dbReference type="Proteomes" id="UP000182584">
    <property type="component" value="Unassembled WGS sequence"/>
</dbReference>
<feature type="region of interest" description="Disordered" evidence="1">
    <location>
        <begin position="477"/>
        <end position="532"/>
    </location>
</feature>
<feature type="compositionally biased region" description="Polar residues" evidence="1">
    <location>
        <begin position="128"/>
        <end position="138"/>
    </location>
</feature>
<feature type="region of interest" description="Disordered" evidence="1">
    <location>
        <begin position="119"/>
        <end position="213"/>
    </location>
</feature>
<feature type="transmembrane region" description="Helical" evidence="2">
    <location>
        <begin position="303"/>
        <end position="322"/>
    </location>
</feature>
<sequence>MWENEDSRVPVTIEELKDLCAQRGINLYQLGFYLGSDHIGPNAYGVYKDYWTSDFIVYKNIEDGSKEVLYQGQDEATAVSKINEQLQRVLVNAGAENIGTEDIRSEHIWAEDIAEISGTGDSSYVGEENQSPNRNNVYSEDDNLNLHGDSESSDENHVNSYGDSESSDENHVNSHGDSGSSDDNHVNSYGDSESSDDNHLNSYEYNTSGTGEVINQKTYGESLSDNDVYNSYTGEPLKVKESSENSWMDIQTPIMKAAPSEAGTKESDKPSSDDDKNATKEKEFTAEDVKDLKTGVIFCIGKLFYYLGRLCYYLSIILYYLFKAFDGAKYEINLILTGNRRSVKDRNNNGAATGDKEDVSIDGSGEDNGIENGKDNGIDNGDEAPVFFNEKEYDDKAELLGAKIQFYISRFFFYIGKYALKFSKYCYKGIDDKFKFETELKEAESEHIARTDTIGRAAESKHVARTDVSGGAAGSSVITKEYTNRRPDVSKSESDAYNNAETYKKADTYTHTNANTSTNTSTNTNANTNTNTSYYRGYDQNLQSLVKNIDPDVELLTADYSETYDLTEIAEEYDDSTEAGSDGSIDDLFSSLDDEELEYPDNNEDYTDDKLGKQIYLFIVVALAAVLFLIFMMAGADSVAKSKRNDRNYYNYEYNTNSHNTYNNSWRW</sequence>